<dbReference type="GO" id="GO:0016020">
    <property type="term" value="C:membrane"/>
    <property type="evidence" value="ECO:0007669"/>
    <property type="project" value="UniProtKB-SubCell"/>
</dbReference>
<evidence type="ECO:0000256" key="6">
    <source>
        <dbReference type="ARBA" id="ARBA00024615"/>
    </source>
</evidence>
<accession>E4YPW1</accession>
<comment type="catalytic activity">
    <reaction evidence="7">
        <text>a 1,2-diacyl-sn-glycero-3-phosphocholine(in) = a 1,2-diacyl-sn-glycero-3-phosphocholine(out)</text>
        <dbReference type="Rhea" id="RHEA:38571"/>
        <dbReference type="ChEBI" id="CHEBI:57643"/>
    </reaction>
</comment>
<evidence type="ECO:0000256" key="14">
    <source>
        <dbReference type="ARBA" id="ARBA00093208"/>
    </source>
</evidence>
<dbReference type="EMBL" id="FN654994">
    <property type="protein sequence ID" value="CBY37507.1"/>
    <property type="molecule type" value="Genomic_DNA"/>
</dbReference>
<gene>
    <name evidence="16" type="ORF">GSOID_T00030972001</name>
</gene>
<evidence type="ECO:0000256" key="9">
    <source>
        <dbReference type="ARBA" id="ARBA00036810"/>
    </source>
</evidence>
<keyword evidence="3" id="KW-0812">Transmembrane</keyword>
<keyword evidence="4" id="KW-1133">Transmembrane helix</keyword>
<evidence type="ECO:0000313" key="16">
    <source>
        <dbReference type="EMBL" id="CBY37507.1"/>
    </source>
</evidence>
<proteinExistence type="inferred from homology"/>
<evidence type="ECO:0000256" key="7">
    <source>
        <dbReference type="ARBA" id="ARBA00024631"/>
    </source>
</evidence>
<evidence type="ECO:0000256" key="3">
    <source>
        <dbReference type="ARBA" id="ARBA00022692"/>
    </source>
</evidence>
<comment type="similarity">
    <text evidence="2">Belongs to the CLPTM1 family.</text>
</comment>
<evidence type="ECO:0000256" key="12">
    <source>
        <dbReference type="ARBA" id="ARBA00043155"/>
    </source>
</evidence>
<protein>
    <recommendedName>
        <fullName evidence="10">Lipid scramblase CLPTM1L</fullName>
    </recommendedName>
    <alternativeName>
        <fullName evidence="12">Cisplatin resistance-related protein 9</fullName>
    </alternativeName>
    <alternativeName>
        <fullName evidence="11">Cleft lip and palate transmembrane protein 1-like protein</fullName>
    </alternativeName>
</protein>
<feature type="region of interest" description="Disordered" evidence="15">
    <location>
        <begin position="75"/>
        <end position="114"/>
    </location>
</feature>
<dbReference type="PANTHER" id="PTHR21347:SF0">
    <property type="entry name" value="LIPID SCRAMBLASE CLPTM1L"/>
    <property type="match status" value="1"/>
</dbReference>
<keyword evidence="5" id="KW-0472">Membrane</keyword>
<feature type="non-terminal residue" evidence="16">
    <location>
        <position position="1"/>
    </location>
</feature>
<evidence type="ECO:0000256" key="15">
    <source>
        <dbReference type="SAM" id="MobiDB-lite"/>
    </source>
</evidence>
<dbReference type="PANTHER" id="PTHR21347">
    <property type="entry name" value="CLEFT LIP AND PALATE ASSOCIATED TRANSMEMBRANE PROTEIN-RELATED"/>
    <property type="match status" value="1"/>
</dbReference>
<name>E4YPW1_OIKDI</name>
<evidence type="ECO:0000256" key="10">
    <source>
        <dbReference type="ARBA" id="ARBA00040905"/>
    </source>
</evidence>
<dbReference type="GO" id="GO:0012505">
    <property type="term" value="C:endomembrane system"/>
    <property type="evidence" value="ECO:0007669"/>
    <property type="project" value="TreeGrafter"/>
</dbReference>
<comment type="catalytic activity">
    <reaction evidence="14">
        <text>a 6-(alpha-D-glucosaminyl)-1-(1,2-diacyl-sn-glycero-3-phospho)-1D-myo-inositol(in) = a 6-(alpha-D-glucosaminyl)-1-(1,2-diacyl-sn-glycero-3-phospho)-1D-myo-inositol(out)</text>
        <dbReference type="Rhea" id="RHEA:71491"/>
        <dbReference type="ChEBI" id="CHEBI:57997"/>
    </reaction>
</comment>
<dbReference type="InterPro" id="IPR008429">
    <property type="entry name" value="CLPTM1"/>
</dbReference>
<evidence type="ECO:0000256" key="11">
    <source>
        <dbReference type="ARBA" id="ARBA00042320"/>
    </source>
</evidence>
<comment type="catalytic activity">
    <reaction evidence="9">
        <text>6-(alpha-D-glucosaminyl)-(1-octadecanoyl,2-(9Z)-octadecenoyl-sn-glycero-3-phospho)-1D-myo-inositol(in) = 6-(alpha-D-glucosaminyl)-(1-octadecanoyl,2-(9Z)-octadecenoyl-sn-glycero-3-phospho)-1D-myo-inositol(out)</text>
        <dbReference type="Rhea" id="RHEA:71495"/>
        <dbReference type="ChEBI" id="CHEBI:190691"/>
    </reaction>
</comment>
<evidence type="ECO:0000256" key="1">
    <source>
        <dbReference type="ARBA" id="ARBA00004141"/>
    </source>
</evidence>
<feature type="compositionally biased region" description="Basic and acidic residues" evidence="15">
    <location>
        <begin position="81"/>
        <end position="95"/>
    </location>
</feature>
<reference evidence="16" key="1">
    <citation type="journal article" date="2010" name="Science">
        <title>Plasticity of animal genome architecture unmasked by rapid evolution of a pelagic tunicate.</title>
        <authorList>
            <person name="Denoeud F."/>
            <person name="Henriet S."/>
            <person name="Mungpakdee S."/>
            <person name="Aury J.M."/>
            <person name="Da Silva C."/>
            <person name="Brinkmann H."/>
            <person name="Mikhaleva J."/>
            <person name="Olsen L.C."/>
            <person name="Jubin C."/>
            <person name="Canestro C."/>
            <person name="Bouquet J.M."/>
            <person name="Danks G."/>
            <person name="Poulain J."/>
            <person name="Campsteijn C."/>
            <person name="Adamski M."/>
            <person name="Cross I."/>
            <person name="Yadetie F."/>
            <person name="Muffato M."/>
            <person name="Louis A."/>
            <person name="Butcher S."/>
            <person name="Tsagkogeorga G."/>
            <person name="Konrad A."/>
            <person name="Singh S."/>
            <person name="Jensen M.F."/>
            <person name="Cong E.H."/>
            <person name="Eikeseth-Otteraa H."/>
            <person name="Noel B."/>
            <person name="Anthouard V."/>
            <person name="Porcel B.M."/>
            <person name="Kachouri-Lafond R."/>
            <person name="Nishino A."/>
            <person name="Ugolini M."/>
            <person name="Chourrout P."/>
            <person name="Nishida H."/>
            <person name="Aasland R."/>
            <person name="Huzurbazar S."/>
            <person name="Westhof E."/>
            <person name="Delsuc F."/>
            <person name="Lehrach H."/>
            <person name="Reinhardt R."/>
            <person name="Weissenbach J."/>
            <person name="Roy S.W."/>
            <person name="Artiguenave F."/>
            <person name="Postlethwait J.H."/>
            <person name="Manak J.R."/>
            <person name="Thompson E.M."/>
            <person name="Jaillon O."/>
            <person name="Du Pasquier L."/>
            <person name="Boudinot P."/>
            <person name="Liberles D.A."/>
            <person name="Volff J.N."/>
            <person name="Philippe H."/>
            <person name="Lenhard B."/>
            <person name="Roest Crollius H."/>
            <person name="Wincker P."/>
            <person name="Chourrout D."/>
        </authorList>
    </citation>
    <scope>NUCLEOTIDE SEQUENCE [LARGE SCALE GENOMIC DNA]</scope>
</reference>
<comment type="function">
    <text evidence="13">Scramblase that mediates the translocation of glucosaminylphosphatidylinositol (alpha-D-GlcN-(1-6)-(1,2-diacyl-sn-glycero-3-phospho)-1D-myo-inositol, GlcN-PI) across the endoplasmic reticulum (ER) membrane, from the cytosolic leaflet to the luminal leaflet of the ER membrane, where it participates in the biosynthesis of glycosylphosphatidylinositol (GPI). GPI is a lipid glycoconjugate involved in post-translational modification of proteins. Can also translocate 1,2-diacyl-sn-glycero-3-phospho-(1D-myo-inositol) (phosphatidylinositol or PI), as well as several other phospholipids (1,2-diacyl-sn-glycero-3-phosphocholine, 1,2-diacyl-sn-glycero-3-phosphoethanolamine), and N-acetylglucosaminylphosphatidylinositol (GlcNAc-PI) in vitro.</text>
</comment>
<comment type="catalytic activity">
    <reaction evidence="8">
        <text>a 1,2-diacyl-sn-glycero-3-phospho-(1D-myo-inositol)(in) = a 1,2-diacyl-sn-glycero-3-phospho-(1D-myo-inositol)(out)</text>
        <dbReference type="Rhea" id="RHEA:38691"/>
        <dbReference type="ChEBI" id="CHEBI:57880"/>
    </reaction>
</comment>
<dbReference type="Proteomes" id="UP000011014">
    <property type="component" value="Unassembled WGS sequence"/>
</dbReference>
<evidence type="ECO:0000256" key="8">
    <source>
        <dbReference type="ARBA" id="ARBA00035895"/>
    </source>
</evidence>
<evidence type="ECO:0000256" key="4">
    <source>
        <dbReference type="ARBA" id="ARBA00022989"/>
    </source>
</evidence>
<organism evidence="16">
    <name type="scientific">Oikopleura dioica</name>
    <name type="common">Tunicate</name>
    <dbReference type="NCBI Taxonomy" id="34765"/>
    <lineage>
        <taxon>Eukaryota</taxon>
        <taxon>Metazoa</taxon>
        <taxon>Chordata</taxon>
        <taxon>Tunicata</taxon>
        <taxon>Appendicularia</taxon>
        <taxon>Copelata</taxon>
        <taxon>Oikopleuridae</taxon>
        <taxon>Oikopleura</taxon>
    </lineage>
</organism>
<evidence type="ECO:0000256" key="5">
    <source>
        <dbReference type="ARBA" id="ARBA00023136"/>
    </source>
</evidence>
<sequence length="114" mass="13335">VLTPALRKSVAHLPWKAFMYKAFNTFIDDVFAFIIKMPTTHRIACFRDDIVFFCYLYQRYLYPVDKSRVNEFGFSAEDEEKEKNEENTDSEKESENESIGSAGDAKTIEQKKDE</sequence>
<dbReference type="AlphaFoldDB" id="E4YPW1"/>
<evidence type="ECO:0000256" key="2">
    <source>
        <dbReference type="ARBA" id="ARBA00009310"/>
    </source>
</evidence>
<evidence type="ECO:0000256" key="13">
    <source>
        <dbReference type="ARBA" id="ARBA00045827"/>
    </source>
</evidence>
<comment type="subcellular location">
    <subcellularLocation>
        <location evidence="1">Membrane</location>
        <topology evidence="1">Multi-pass membrane protein</topology>
    </subcellularLocation>
</comment>
<comment type="catalytic activity">
    <reaction evidence="6">
        <text>a 1,2-diacyl-sn-glycero-3-phosphoethanolamine(in) = a 1,2-diacyl-sn-glycero-3-phosphoethanolamine(out)</text>
        <dbReference type="Rhea" id="RHEA:38895"/>
        <dbReference type="ChEBI" id="CHEBI:64612"/>
    </reaction>
</comment>